<proteinExistence type="predicted"/>
<feature type="compositionally biased region" description="Basic and acidic residues" evidence="1">
    <location>
        <begin position="1"/>
        <end position="13"/>
    </location>
</feature>
<dbReference type="EMBL" id="CAMXCT030003101">
    <property type="protein sequence ID" value="CAL4789723.1"/>
    <property type="molecule type" value="Genomic_DNA"/>
</dbReference>
<reference evidence="2" key="1">
    <citation type="submission" date="2022-10" db="EMBL/GenBank/DDBJ databases">
        <authorList>
            <person name="Chen Y."/>
            <person name="Dougan E. K."/>
            <person name="Chan C."/>
            <person name="Rhodes N."/>
            <person name="Thang M."/>
        </authorList>
    </citation>
    <scope>NUCLEOTIDE SEQUENCE</scope>
</reference>
<evidence type="ECO:0000313" key="4">
    <source>
        <dbReference type="Proteomes" id="UP001152797"/>
    </source>
</evidence>
<keyword evidence="4" id="KW-1185">Reference proteome</keyword>
<dbReference type="EMBL" id="CAMXCT020003101">
    <property type="protein sequence ID" value="CAL1155786.1"/>
    <property type="molecule type" value="Genomic_DNA"/>
</dbReference>
<protein>
    <submittedName>
        <fullName evidence="2">Uncharacterized protein</fullName>
    </submittedName>
</protein>
<comment type="caution">
    <text evidence="2">The sequence shown here is derived from an EMBL/GenBank/DDBJ whole genome shotgun (WGS) entry which is preliminary data.</text>
</comment>
<evidence type="ECO:0000313" key="2">
    <source>
        <dbReference type="EMBL" id="CAI4002411.1"/>
    </source>
</evidence>
<sequence>MSERPSWESMSHEEEAEVGAQEDVLPESEFPPEWHEDEEGEGAELQDAALGAPQGPPTTHHSERELGDLSLQLVADQDTAVDIDMSQLSQVAPSQDAAVGPAECDERLGFRYRPTSHMMSRIPDPLLQLLPRLEACGSEPELGELLEPKQLFIHCENGEKLYSSTFVVLENAVAAQKDVLDVGDDPAFDIGLLAPTPIIVALQTICGAQGWCLEATLQGLFCVTGWLEHVDTRLKVSHDEEHMRTPTLAAFHGSRASNRKSSMQAWLLQELLADGNLPDGVRQSGCICTDGTVRGIPQSKLASKSLVNKFVHSERDASISGAMRDESTRYLFFHWVIGHTAPTCEVLSIRKGAEMGFPKRFHCVFRGSKPATKPEQECSQSKQLMIDFIAFMAEHANKGDVEGGGAVVTCDKYAAGWLRQILLCIEDFQEQNPTLSSAWTQKLDYADSDLLRIGNIVRRLRQFLRVRAGQPFEEVPITIRDLQYAVHSWCRQIEYYSALIRADECGHEERSAAGGNPKDVQTLVMKMLLQATPSTAEEQNTHTVRSSLRGRLATICEKGTKDERKKKSNGPANTVIEAVRSLASSAVLESREEKKSGHTVIHFKKRKWAEISDSSSAMAMCQSLHISSEHFPQC</sequence>
<gene>
    <name evidence="2" type="ORF">C1SCF055_LOCUS28366</name>
</gene>
<accession>A0A9P1G7E1</accession>
<dbReference type="EMBL" id="CAMXCT010003101">
    <property type="protein sequence ID" value="CAI4002411.1"/>
    <property type="molecule type" value="Genomic_DNA"/>
</dbReference>
<dbReference type="Proteomes" id="UP001152797">
    <property type="component" value="Unassembled WGS sequence"/>
</dbReference>
<feature type="compositionally biased region" description="Acidic residues" evidence="1">
    <location>
        <begin position="35"/>
        <end position="44"/>
    </location>
</feature>
<dbReference type="AlphaFoldDB" id="A0A9P1G7E1"/>
<organism evidence="2">
    <name type="scientific">Cladocopium goreaui</name>
    <dbReference type="NCBI Taxonomy" id="2562237"/>
    <lineage>
        <taxon>Eukaryota</taxon>
        <taxon>Sar</taxon>
        <taxon>Alveolata</taxon>
        <taxon>Dinophyceae</taxon>
        <taxon>Suessiales</taxon>
        <taxon>Symbiodiniaceae</taxon>
        <taxon>Cladocopium</taxon>
    </lineage>
</organism>
<name>A0A9P1G7E1_9DINO</name>
<evidence type="ECO:0000313" key="3">
    <source>
        <dbReference type="EMBL" id="CAL4789723.1"/>
    </source>
</evidence>
<reference evidence="3 4" key="2">
    <citation type="submission" date="2024-05" db="EMBL/GenBank/DDBJ databases">
        <authorList>
            <person name="Chen Y."/>
            <person name="Shah S."/>
            <person name="Dougan E. K."/>
            <person name="Thang M."/>
            <person name="Chan C."/>
        </authorList>
    </citation>
    <scope>NUCLEOTIDE SEQUENCE [LARGE SCALE GENOMIC DNA]</scope>
</reference>
<feature type="region of interest" description="Disordered" evidence="1">
    <location>
        <begin position="1"/>
        <end position="63"/>
    </location>
</feature>
<evidence type="ECO:0000256" key="1">
    <source>
        <dbReference type="SAM" id="MobiDB-lite"/>
    </source>
</evidence>